<keyword evidence="4" id="KW-0963">Cytoplasm</keyword>
<dbReference type="Gene3D" id="3.30.70.330">
    <property type="match status" value="2"/>
</dbReference>
<dbReference type="InterPro" id="IPR000504">
    <property type="entry name" value="RRM_dom"/>
</dbReference>
<evidence type="ECO:0000256" key="1">
    <source>
        <dbReference type="ARBA" id="ARBA00004123"/>
    </source>
</evidence>
<evidence type="ECO:0000256" key="6">
    <source>
        <dbReference type="ARBA" id="ARBA00022884"/>
    </source>
</evidence>
<evidence type="ECO:0000256" key="9">
    <source>
        <dbReference type="SAM" id="MobiDB-lite"/>
    </source>
</evidence>
<proteinExistence type="predicted"/>
<accession>A0A0L8FTC6</accession>
<feature type="domain" description="RRM" evidence="10">
    <location>
        <begin position="56"/>
        <end position="133"/>
    </location>
</feature>
<dbReference type="PROSITE" id="PS50102">
    <property type="entry name" value="RRM"/>
    <property type="match status" value="2"/>
</dbReference>
<sequence>MAEFQTDTVEMDGENGANNIDGHENVEKAVTTFEESAAMETVDGEESKGNDDEDSRKLFVGGLSWETTAKDLREYFSKFGEVEHCNLKTDPVTKRSRGFGFVLFKEEQTVDKALVEKEHKLHGRNIDPKRANPREPIRKVFVRNLDQNLTENEIREYFGKFGKIVKLELPYDKMRNQRRNYCFIEFESEDAVDKICENAGHQIGSREAQVKKATPVANQRGRGRGGMNYGFGDLTEGGWNQGGWNQGYNQGYNNYYNQGYCGYGGYGGYGGYDYSYNYNQGAYGGWGDYGQNYGYGYGYDYGSWSGYGQDQGQQAGGYSGKAAKSRGHSGYHPYSR</sequence>
<keyword evidence="5" id="KW-0677">Repeat</keyword>
<keyword evidence="6 8" id="KW-0694">RNA-binding</keyword>
<dbReference type="InterPro" id="IPR012677">
    <property type="entry name" value="Nucleotide-bd_a/b_plait_sf"/>
</dbReference>
<dbReference type="CDD" id="cd12325">
    <property type="entry name" value="RRM1_hnRNPA_hnRNPD_like"/>
    <property type="match status" value="1"/>
</dbReference>
<feature type="region of interest" description="Disordered" evidence="9">
    <location>
        <begin position="1"/>
        <end position="56"/>
    </location>
</feature>
<dbReference type="FunFam" id="3.30.70.330:FF:000030">
    <property type="entry name" value="Heterogeneous nuclear ribonucleoprotein d0 isoform"/>
    <property type="match status" value="1"/>
</dbReference>
<dbReference type="PANTHER" id="PTHR48033:SF10">
    <property type="entry name" value="RNA-BINDING PROTEIN SQUID"/>
    <property type="match status" value="1"/>
</dbReference>
<evidence type="ECO:0000313" key="11">
    <source>
        <dbReference type="EMBL" id="KOF67956.1"/>
    </source>
</evidence>
<dbReference type="InterPro" id="IPR035979">
    <property type="entry name" value="RBD_domain_sf"/>
</dbReference>
<evidence type="ECO:0000256" key="2">
    <source>
        <dbReference type="ARBA" id="ARBA00004496"/>
    </source>
</evidence>
<dbReference type="Pfam" id="PF00076">
    <property type="entry name" value="RRM_1"/>
    <property type="match status" value="2"/>
</dbReference>
<evidence type="ECO:0000256" key="4">
    <source>
        <dbReference type="ARBA" id="ARBA00022490"/>
    </source>
</evidence>
<reference evidence="11" key="1">
    <citation type="submission" date="2015-07" db="EMBL/GenBank/DDBJ databases">
        <title>MeaNS - Measles Nucleotide Surveillance Program.</title>
        <authorList>
            <person name="Tran T."/>
            <person name="Druce J."/>
        </authorList>
    </citation>
    <scope>NUCLEOTIDE SEQUENCE</scope>
    <source>
        <strain evidence="11">UCB-OBI-ISO-001</strain>
        <tissue evidence="11">Gonad</tissue>
    </source>
</reference>
<gene>
    <name evidence="11" type="ORF">OCBIM_22008540mg</name>
</gene>
<evidence type="ECO:0000256" key="5">
    <source>
        <dbReference type="ARBA" id="ARBA00022737"/>
    </source>
</evidence>
<dbReference type="OrthoDB" id="1875751at2759"/>
<dbReference type="SUPFAM" id="SSF54928">
    <property type="entry name" value="RNA-binding domain, RBD"/>
    <property type="match status" value="2"/>
</dbReference>
<evidence type="ECO:0000256" key="8">
    <source>
        <dbReference type="PROSITE-ProRule" id="PRU00176"/>
    </source>
</evidence>
<feature type="region of interest" description="Disordered" evidence="9">
    <location>
        <begin position="315"/>
        <end position="336"/>
    </location>
</feature>
<keyword evidence="3" id="KW-0488">Methylation</keyword>
<protein>
    <recommendedName>
        <fullName evidence="10">RRM domain-containing protein</fullName>
    </recommendedName>
</protein>
<dbReference type="OMA" id="LQDEHTI"/>
<dbReference type="GO" id="GO:0000785">
    <property type="term" value="C:chromatin"/>
    <property type="evidence" value="ECO:0007669"/>
    <property type="project" value="TreeGrafter"/>
</dbReference>
<name>A0A0L8FTC6_OCTBM</name>
<dbReference type="AlphaFoldDB" id="A0A0L8FTC6"/>
<dbReference type="PANTHER" id="PTHR48033">
    <property type="entry name" value="RNA-BINDING (RRM/RBD/RNP MOTIFS) FAMILY PROTEIN"/>
    <property type="match status" value="1"/>
</dbReference>
<comment type="subcellular location">
    <subcellularLocation>
        <location evidence="2">Cytoplasm</location>
    </subcellularLocation>
    <subcellularLocation>
        <location evidence="1">Nucleus</location>
    </subcellularLocation>
</comment>
<organism evidence="11">
    <name type="scientific">Octopus bimaculoides</name>
    <name type="common">California two-spotted octopus</name>
    <dbReference type="NCBI Taxonomy" id="37653"/>
    <lineage>
        <taxon>Eukaryota</taxon>
        <taxon>Metazoa</taxon>
        <taxon>Spiralia</taxon>
        <taxon>Lophotrochozoa</taxon>
        <taxon>Mollusca</taxon>
        <taxon>Cephalopoda</taxon>
        <taxon>Coleoidea</taxon>
        <taxon>Octopodiformes</taxon>
        <taxon>Octopoda</taxon>
        <taxon>Incirrata</taxon>
        <taxon>Octopodidae</taxon>
        <taxon>Octopus</taxon>
    </lineage>
</organism>
<feature type="domain" description="RRM" evidence="10">
    <location>
        <begin position="138"/>
        <end position="215"/>
    </location>
</feature>
<dbReference type="GO" id="GO:0005737">
    <property type="term" value="C:cytoplasm"/>
    <property type="evidence" value="ECO:0007669"/>
    <property type="project" value="UniProtKB-SubCell"/>
</dbReference>
<evidence type="ECO:0000256" key="7">
    <source>
        <dbReference type="ARBA" id="ARBA00023242"/>
    </source>
</evidence>
<keyword evidence="7" id="KW-0539">Nucleus</keyword>
<dbReference type="SMART" id="SM00360">
    <property type="entry name" value="RRM"/>
    <property type="match status" value="2"/>
</dbReference>
<dbReference type="GO" id="GO:0005654">
    <property type="term" value="C:nucleoplasm"/>
    <property type="evidence" value="ECO:0007669"/>
    <property type="project" value="TreeGrafter"/>
</dbReference>
<dbReference type="GO" id="GO:0003723">
    <property type="term" value="F:RNA binding"/>
    <property type="evidence" value="ECO:0007669"/>
    <property type="project" value="UniProtKB-UniRule"/>
</dbReference>
<dbReference type="EMBL" id="KQ426670">
    <property type="protein sequence ID" value="KOF67956.1"/>
    <property type="molecule type" value="Genomic_DNA"/>
</dbReference>
<feature type="compositionally biased region" description="Basic residues" evidence="9">
    <location>
        <begin position="323"/>
        <end position="336"/>
    </location>
</feature>
<dbReference type="GO" id="GO:0010468">
    <property type="term" value="P:regulation of gene expression"/>
    <property type="evidence" value="ECO:0007669"/>
    <property type="project" value="TreeGrafter"/>
</dbReference>
<evidence type="ECO:0000259" key="10">
    <source>
        <dbReference type="PROSITE" id="PS50102"/>
    </source>
</evidence>
<evidence type="ECO:0000256" key="3">
    <source>
        <dbReference type="ARBA" id="ARBA00022481"/>
    </source>
</evidence>
<feature type="compositionally biased region" description="Basic and acidic residues" evidence="9">
    <location>
        <begin position="45"/>
        <end position="56"/>
    </location>
</feature>